<feature type="domain" description="N-acetyltransferase" evidence="3">
    <location>
        <begin position="3"/>
        <end position="163"/>
    </location>
</feature>
<dbReference type="RefSeq" id="WP_042532047.1">
    <property type="nucleotide sequence ID" value="NZ_CAXOIH010000014.1"/>
</dbReference>
<dbReference type="PROSITE" id="PS51186">
    <property type="entry name" value="GNAT"/>
    <property type="match status" value="1"/>
</dbReference>
<dbReference type="STRING" id="545501.BN997_02171"/>
<evidence type="ECO:0000313" key="4">
    <source>
        <dbReference type="EMBL" id="CEI82310.1"/>
    </source>
</evidence>
<dbReference type="Gene3D" id="3.40.630.30">
    <property type="match status" value="1"/>
</dbReference>
<dbReference type="Proteomes" id="UP000040453">
    <property type="component" value="Unassembled WGS sequence"/>
</dbReference>
<dbReference type="GO" id="GO:0016747">
    <property type="term" value="F:acyltransferase activity, transferring groups other than amino-acyl groups"/>
    <property type="evidence" value="ECO:0007669"/>
    <property type="project" value="InterPro"/>
</dbReference>
<gene>
    <name evidence="4" type="primary">ywnH</name>
    <name evidence="4" type="ORF">BN997_02171</name>
</gene>
<keyword evidence="2" id="KW-0012">Acyltransferase</keyword>
<protein>
    <submittedName>
        <fullName evidence="4">Putative phosphinothricin acetyltransferase YwnH</fullName>
    </submittedName>
</protein>
<keyword evidence="1 4" id="KW-0808">Transferase</keyword>
<dbReference type="EMBL" id="CDGG01000001">
    <property type="protein sequence ID" value="CEI82310.1"/>
    <property type="molecule type" value="Genomic_DNA"/>
</dbReference>
<evidence type="ECO:0000256" key="1">
    <source>
        <dbReference type="ARBA" id="ARBA00022679"/>
    </source>
</evidence>
<dbReference type="Pfam" id="PF00583">
    <property type="entry name" value="Acetyltransf_1"/>
    <property type="match status" value="1"/>
</dbReference>
<dbReference type="CDD" id="cd04301">
    <property type="entry name" value="NAT_SF"/>
    <property type="match status" value="1"/>
</dbReference>
<evidence type="ECO:0000256" key="2">
    <source>
        <dbReference type="ARBA" id="ARBA00023315"/>
    </source>
</evidence>
<dbReference type="PANTHER" id="PTHR43072:SF23">
    <property type="entry name" value="UPF0039 PROTEIN C11D3.02C"/>
    <property type="match status" value="1"/>
</dbReference>
<dbReference type="InterPro" id="IPR000182">
    <property type="entry name" value="GNAT_dom"/>
</dbReference>
<dbReference type="AlphaFoldDB" id="A0A0A1MAH4"/>
<name>A0A0A1MAH4_9BACI</name>
<evidence type="ECO:0000313" key="5">
    <source>
        <dbReference type="Proteomes" id="UP000040453"/>
    </source>
</evidence>
<dbReference type="OrthoDB" id="9798006at2"/>
<accession>A0A0A1MAH4</accession>
<dbReference type="PANTHER" id="PTHR43072">
    <property type="entry name" value="N-ACETYLTRANSFERASE"/>
    <property type="match status" value="1"/>
</dbReference>
<dbReference type="InterPro" id="IPR016181">
    <property type="entry name" value="Acyl_CoA_acyltransferase"/>
</dbReference>
<organism evidence="4 5">
    <name type="scientific">Oceanobacillus oncorhynchi</name>
    <dbReference type="NCBI Taxonomy" id="545501"/>
    <lineage>
        <taxon>Bacteria</taxon>
        <taxon>Bacillati</taxon>
        <taxon>Bacillota</taxon>
        <taxon>Bacilli</taxon>
        <taxon>Bacillales</taxon>
        <taxon>Bacillaceae</taxon>
        <taxon>Oceanobacillus</taxon>
    </lineage>
</organism>
<dbReference type="SUPFAM" id="SSF55729">
    <property type="entry name" value="Acyl-CoA N-acyltransferases (Nat)"/>
    <property type="match status" value="1"/>
</dbReference>
<sequence>MSFFIEQMKPEDWEQVLEIYYHGMETQNATFEMNEPDWKSWDDWDRDHLPQCRLVFREGEKILGWASLLPISAREAYQGVAEVSIYLHKDAMGKGIGTKLLQALIEASEEAGMWTLQSEIFPENTGSLKLHEKMGFRKVGFREKIGQMEDGRWRDVVLVERRSQRVGCK</sequence>
<evidence type="ECO:0000259" key="3">
    <source>
        <dbReference type="PROSITE" id="PS51186"/>
    </source>
</evidence>
<keyword evidence="5" id="KW-1185">Reference proteome</keyword>
<reference evidence="4 5" key="1">
    <citation type="submission" date="2014-11" db="EMBL/GenBank/DDBJ databases">
        <authorList>
            <person name="Urmite Genomes Urmite Genomes"/>
        </authorList>
    </citation>
    <scope>NUCLEOTIDE SEQUENCE [LARGE SCALE GENOMIC DNA]</scope>
    <source>
        <strain evidence="4 5">Oc5</strain>
    </source>
</reference>
<proteinExistence type="predicted"/>